<reference evidence="8" key="1">
    <citation type="journal article" date="2019" name="Int. J. Syst. Evol. Microbiol.">
        <title>The Global Catalogue of Microorganisms (GCM) 10K type strain sequencing project: providing services to taxonomists for standard genome sequencing and annotation.</title>
        <authorList>
            <consortium name="The Broad Institute Genomics Platform"/>
            <consortium name="The Broad Institute Genome Sequencing Center for Infectious Disease"/>
            <person name="Wu L."/>
            <person name="Ma J."/>
        </authorList>
    </citation>
    <scope>NUCLEOTIDE SEQUENCE [LARGE SCALE GENOMIC DNA]</scope>
    <source>
        <strain evidence="8">JCM 17525</strain>
    </source>
</reference>
<dbReference type="Proteomes" id="UP001501456">
    <property type="component" value="Unassembled WGS sequence"/>
</dbReference>
<feature type="transmembrane region" description="Helical" evidence="6">
    <location>
        <begin position="360"/>
        <end position="382"/>
    </location>
</feature>
<evidence type="ECO:0000256" key="3">
    <source>
        <dbReference type="ARBA" id="ARBA00022692"/>
    </source>
</evidence>
<feature type="transmembrane region" description="Helical" evidence="6">
    <location>
        <begin position="179"/>
        <end position="197"/>
    </location>
</feature>
<feature type="transmembrane region" description="Helical" evidence="6">
    <location>
        <begin position="38"/>
        <end position="60"/>
    </location>
</feature>
<dbReference type="PANTHER" id="PTHR30250:SF11">
    <property type="entry name" value="O-ANTIGEN TRANSPORTER-RELATED"/>
    <property type="match status" value="1"/>
</dbReference>
<dbReference type="EMBL" id="BAABBI010000005">
    <property type="protein sequence ID" value="GAA3790796.1"/>
    <property type="molecule type" value="Genomic_DNA"/>
</dbReference>
<evidence type="ECO:0000256" key="1">
    <source>
        <dbReference type="ARBA" id="ARBA00004651"/>
    </source>
</evidence>
<comment type="caution">
    <text evidence="7">The sequence shown here is derived from an EMBL/GenBank/DDBJ whole genome shotgun (WGS) entry which is preliminary data.</text>
</comment>
<feature type="transmembrane region" description="Helical" evidence="6">
    <location>
        <begin position="80"/>
        <end position="102"/>
    </location>
</feature>
<feature type="transmembrane region" description="Helical" evidence="6">
    <location>
        <begin position="300"/>
        <end position="321"/>
    </location>
</feature>
<feature type="transmembrane region" description="Helical" evidence="6">
    <location>
        <begin position="327"/>
        <end position="348"/>
    </location>
</feature>
<feature type="transmembrane region" description="Helical" evidence="6">
    <location>
        <begin position="217"/>
        <end position="235"/>
    </location>
</feature>
<dbReference type="PANTHER" id="PTHR30250">
    <property type="entry name" value="PST FAMILY PREDICTED COLANIC ACID TRANSPORTER"/>
    <property type="match status" value="1"/>
</dbReference>
<dbReference type="InterPro" id="IPR002797">
    <property type="entry name" value="Polysacc_synth"/>
</dbReference>
<accession>A0ABP7HC77</accession>
<feature type="transmembrane region" description="Helical" evidence="6">
    <location>
        <begin position="250"/>
        <end position="268"/>
    </location>
</feature>
<keyword evidence="2" id="KW-1003">Cell membrane</keyword>
<evidence type="ECO:0000256" key="2">
    <source>
        <dbReference type="ARBA" id="ARBA00022475"/>
    </source>
</evidence>
<gene>
    <name evidence="7" type="ORF">GCM10022271_24000</name>
</gene>
<feature type="transmembrane region" description="Helical" evidence="6">
    <location>
        <begin position="122"/>
        <end position="140"/>
    </location>
</feature>
<proteinExistence type="predicted"/>
<feature type="transmembrane region" description="Helical" evidence="6">
    <location>
        <begin position="388"/>
        <end position="411"/>
    </location>
</feature>
<dbReference type="RefSeq" id="WP_344730850.1">
    <property type="nucleotide sequence ID" value="NZ_BAABBI010000005.1"/>
</dbReference>
<keyword evidence="5 6" id="KW-0472">Membrane</keyword>
<dbReference type="Pfam" id="PF01943">
    <property type="entry name" value="Polysacc_synt"/>
    <property type="match status" value="1"/>
</dbReference>
<keyword evidence="4 6" id="KW-1133">Transmembrane helix</keyword>
<feature type="transmembrane region" description="Helical" evidence="6">
    <location>
        <begin position="423"/>
        <end position="440"/>
    </location>
</feature>
<evidence type="ECO:0000313" key="7">
    <source>
        <dbReference type="EMBL" id="GAA3790796.1"/>
    </source>
</evidence>
<evidence type="ECO:0000256" key="6">
    <source>
        <dbReference type="SAM" id="Phobius"/>
    </source>
</evidence>
<evidence type="ECO:0000256" key="4">
    <source>
        <dbReference type="ARBA" id="ARBA00022989"/>
    </source>
</evidence>
<keyword evidence="3 6" id="KW-0812">Transmembrane</keyword>
<sequence>MGVVAIQSIKNTLITYLGFVVGAINVFFLYTAFLSDEYFGLITYILSTANVMMPLMAFGVHNTIIKFYSSYKSKSNQNSFLTLMLFLPLLIIIPSGLIGVFAFEVISDWFIGNNPLVKDYVWLIYAAAVSFAYFEIFYAWSKVQMQTVFGNFMKEVFHRVCIAILLLCLHFNVISVQELIYSILGVYVLRLIIMKLYAFSLRFPTLSFSKVNDISKVLKYTSLIIVAGSVANIILEIDKFMLNRYVNLEYVAYYGVAIYIATVIGVPYRAMHQIVNPITAKYLNEKNKLELKNLYKKSSLNLFIISGFIFLLIILNINQLYKLIDPVYADGLVVVFVISFSKLLETLLGNNNAILFNSDYYRMVLLLGVFLAILTIILNMYFIPKFGINGAAFATFIAMFLYNVAKIWFVYFKFKINPFSINTSKVFVLILVSLGVFYFWDFGFHPVVGIALKTLLITLFYGFFVYWLNFSENINNFLHKLINR</sequence>
<feature type="transmembrane region" description="Helical" evidence="6">
    <location>
        <begin position="446"/>
        <end position="468"/>
    </location>
</feature>
<evidence type="ECO:0000313" key="8">
    <source>
        <dbReference type="Proteomes" id="UP001501456"/>
    </source>
</evidence>
<protein>
    <submittedName>
        <fullName evidence="7">Flippase</fullName>
    </submittedName>
</protein>
<feature type="transmembrane region" description="Helical" evidence="6">
    <location>
        <begin position="156"/>
        <end position="173"/>
    </location>
</feature>
<organism evidence="7 8">
    <name type="scientific">Corallibacter vietnamensis</name>
    <dbReference type="NCBI Taxonomy" id="904130"/>
    <lineage>
        <taxon>Bacteria</taxon>
        <taxon>Pseudomonadati</taxon>
        <taxon>Bacteroidota</taxon>
        <taxon>Flavobacteriia</taxon>
        <taxon>Flavobacteriales</taxon>
        <taxon>Flavobacteriaceae</taxon>
        <taxon>Corallibacter</taxon>
    </lineage>
</organism>
<name>A0ABP7HC77_9FLAO</name>
<comment type="subcellular location">
    <subcellularLocation>
        <location evidence="1">Cell membrane</location>
        <topology evidence="1">Multi-pass membrane protein</topology>
    </subcellularLocation>
</comment>
<feature type="transmembrane region" description="Helical" evidence="6">
    <location>
        <begin position="12"/>
        <end position="32"/>
    </location>
</feature>
<keyword evidence="8" id="KW-1185">Reference proteome</keyword>
<evidence type="ECO:0000256" key="5">
    <source>
        <dbReference type="ARBA" id="ARBA00023136"/>
    </source>
</evidence>
<dbReference type="InterPro" id="IPR050833">
    <property type="entry name" value="Poly_Biosynth_Transport"/>
</dbReference>